<dbReference type="HOGENOM" id="CLU_3346677_0_0_10"/>
<sequence>MNGKIFLILNFMISKYIKTKKIPFLKYLEKGFYYLCK</sequence>
<proteinExistence type="predicted"/>
<reference evidence="1 2" key="1">
    <citation type="submission" date="2012-06" db="EMBL/GenBank/DDBJ databases">
        <title>The complete genome of Ornithobacterium rhinotracheale DSM 15997.</title>
        <authorList>
            <consortium name="US DOE Joint Genome Institute (JGI-PGF)"/>
            <person name="Lucas S."/>
            <person name="Copeland A."/>
            <person name="Lapidus A."/>
            <person name="Goodwin L."/>
            <person name="Pitluck S."/>
            <person name="Peters L."/>
            <person name="Mikhailova N."/>
            <person name="Teshima H."/>
            <person name="Kyrpides N."/>
            <person name="Mavromatis K."/>
            <person name="Pagani I."/>
            <person name="Ivanova N."/>
            <person name="Ovchinnikova G."/>
            <person name="Zeytun A."/>
            <person name="Detter J.C."/>
            <person name="Han C."/>
            <person name="Land M."/>
            <person name="Hauser L."/>
            <person name="Markowitz V."/>
            <person name="Cheng J.-F."/>
            <person name="Hugenholtz P."/>
            <person name="Woyke T."/>
            <person name="Wu D."/>
            <person name="Lang E."/>
            <person name="Kopitz M."/>
            <person name="Brambilla E."/>
            <person name="Klenk H.-P."/>
            <person name="Eisen J.A."/>
        </authorList>
    </citation>
    <scope>NUCLEOTIDE SEQUENCE [LARGE SCALE GENOMIC DNA]</scope>
    <source>
        <strain evidence="2">ATCC 51463 / DSM 15997 / CCUG 23171 / LMG 9086</strain>
    </source>
</reference>
<dbReference type="EMBL" id="CP003283">
    <property type="protein sequence ID" value="AFL97323.1"/>
    <property type="molecule type" value="Genomic_DNA"/>
</dbReference>
<evidence type="ECO:0000313" key="1">
    <source>
        <dbReference type="EMBL" id="AFL97323.1"/>
    </source>
</evidence>
<organism evidence="1 2">
    <name type="scientific">Ornithobacterium rhinotracheale (strain ATCC 51463 / DSM 15997 / CCUG 23171 / CIP 104009 / LMG 9086)</name>
    <dbReference type="NCBI Taxonomy" id="867902"/>
    <lineage>
        <taxon>Bacteria</taxon>
        <taxon>Pseudomonadati</taxon>
        <taxon>Bacteroidota</taxon>
        <taxon>Flavobacteriia</taxon>
        <taxon>Flavobacteriales</taxon>
        <taxon>Weeksellaceae</taxon>
        <taxon>Ornithobacterium</taxon>
    </lineage>
</organism>
<keyword evidence="2" id="KW-1185">Reference proteome</keyword>
<gene>
    <name evidence="1" type="ordered locus">Ornrh_1138</name>
</gene>
<evidence type="ECO:0000313" key="2">
    <source>
        <dbReference type="Proteomes" id="UP000006051"/>
    </source>
</evidence>
<protein>
    <submittedName>
        <fullName evidence="1">Uncharacterized protein</fullName>
    </submittedName>
</protein>
<accession>I4A039</accession>
<dbReference type="KEGG" id="orh:Ornrh_1138"/>
<name>I4A039_ORNRL</name>
<dbReference type="Proteomes" id="UP000006051">
    <property type="component" value="Chromosome"/>
</dbReference>
<dbReference type="STRING" id="867902.Ornrh_1138"/>
<dbReference type="AlphaFoldDB" id="I4A039"/>